<dbReference type="InterPro" id="IPR005260">
    <property type="entry name" value="Asp_kin_monofn"/>
</dbReference>
<dbReference type="RefSeq" id="WP_093335150.1">
    <property type="nucleotide sequence ID" value="NZ_FOXD01000002.1"/>
</dbReference>
<name>A0A1I5MS37_9BACI</name>
<dbReference type="NCBIfam" id="TIGR00657">
    <property type="entry name" value="asp_kinases"/>
    <property type="match status" value="1"/>
</dbReference>
<dbReference type="PIRSF" id="PIRSF000726">
    <property type="entry name" value="Asp_kin"/>
    <property type="match status" value="1"/>
</dbReference>
<evidence type="ECO:0000256" key="16">
    <source>
        <dbReference type="RuleBase" id="RU004249"/>
    </source>
</evidence>
<protein>
    <recommendedName>
        <fullName evidence="15">Aspartokinase</fullName>
        <ecNumber evidence="15">2.7.2.4</ecNumber>
    </recommendedName>
</protein>
<dbReference type="NCBIfam" id="NF006068">
    <property type="entry name" value="PRK08210.1"/>
    <property type="match status" value="1"/>
</dbReference>
<dbReference type="GO" id="GO:0005829">
    <property type="term" value="C:cytosol"/>
    <property type="evidence" value="ECO:0007669"/>
    <property type="project" value="TreeGrafter"/>
</dbReference>
<evidence type="ECO:0000256" key="11">
    <source>
        <dbReference type="ARBA" id="ARBA00022915"/>
    </source>
</evidence>
<keyword evidence="10 14" id="KW-0067">ATP-binding</keyword>
<dbReference type="AlphaFoldDB" id="A0A1I5MS37"/>
<keyword evidence="9 15" id="KW-0418">Kinase</keyword>
<dbReference type="Pfam" id="PF00696">
    <property type="entry name" value="AA_kinase"/>
    <property type="match status" value="1"/>
</dbReference>
<dbReference type="GO" id="GO:0009088">
    <property type="term" value="P:threonine biosynthetic process"/>
    <property type="evidence" value="ECO:0007669"/>
    <property type="project" value="UniProtKB-UniPathway"/>
</dbReference>
<dbReference type="InterPro" id="IPR027795">
    <property type="entry name" value="CASTOR_ACT_dom"/>
</dbReference>
<dbReference type="Proteomes" id="UP000198892">
    <property type="component" value="Unassembled WGS sequence"/>
</dbReference>
<dbReference type="PANTHER" id="PTHR21499">
    <property type="entry name" value="ASPARTATE KINASE"/>
    <property type="match status" value="1"/>
</dbReference>
<comment type="pathway">
    <text evidence="2 16">Amino-acid biosynthesis; L-lysine biosynthesis via DAP pathway; (S)-tetrahydrodipicolinate from L-aspartate: step 1/4.</text>
</comment>
<feature type="domain" description="CASTOR ACT" evidence="18">
    <location>
        <begin position="332"/>
        <end position="393"/>
    </location>
</feature>
<dbReference type="STRING" id="1884432.SAMN05518683_102321"/>
<comment type="similarity">
    <text evidence="5 15">Belongs to the aspartokinase family.</text>
</comment>
<keyword evidence="11" id="KW-0220">Diaminopimelate biosynthesis</keyword>
<dbReference type="InterPro" id="IPR001341">
    <property type="entry name" value="Asp_kinase"/>
</dbReference>
<dbReference type="InterPro" id="IPR018042">
    <property type="entry name" value="Aspartate_kinase_CS"/>
</dbReference>
<evidence type="ECO:0000313" key="19">
    <source>
        <dbReference type="EMBL" id="SFP12384.1"/>
    </source>
</evidence>
<feature type="domain" description="Aspartate/glutamate/uridylate kinase" evidence="17">
    <location>
        <begin position="3"/>
        <end position="234"/>
    </location>
</feature>
<evidence type="ECO:0000256" key="14">
    <source>
        <dbReference type="PIRSR" id="PIRSR000726-1"/>
    </source>
</evidence>
<dbReference type="InterPro" id="IPR001048">
    <property type="entry name" value="Asp/Glu/Uridylate_kinase"/>
</dbReference>
<dbReference type="GO" id="GO:0019877">
    <property type="term" value="P:diaminopimelate biosynthetic process"/>
    <property type="evidence" value="ECO:0007669"/>
    <property type="project" value="UniProtKB-KW"/>
</dbReference>
<keyword evidence="7 15" id="KW-0808">Transferase</keyword>
<comment type="function">
    <text evidence="1">Catalyzes the phosphorylation of the beta-carboxyl group of aspartic acid with ATP to yield 4-phospho-L-aspartate, which is involved in the branched biosynthetic pathway leading to the biosynthesis of amino acids threonine, isoleucine and methionine.</text>
</comment>
<proteinExistence type="inferred from homology"/>
<comment type="pathway">
    <text evidence="3 16">Amino-acid biosynthesis; L-methionine biosynthesis via de novo pathway; L-homoserine from L-aspartate: step 1/3.</text>
</comment>
<dbReference type="UniPathway" id="UPA00050">
    <property type="reaction ID" value="UER00461"/>
</dbReference>
<evidence type="ECO:0000259" key="18">
    <source>
        <dbReference type="Pfam" id="PF13840"/>
    </source>
</evidence>
<evidence type="ECO:0000313" key="20">
    <source>
        <dbReference type="Proteomes" id="UP000198892"/>
    </source>
</evidence>
<dbReference type="GO" id="GO:0009090">
    <property type="term" value="P:homoserine biosynthetic process"/>
    <property type="evidence" value="ECO:0007669"/>
    <property type="project" value="TreeGrafter"/>
</dbReference>
<keyword evidence="20" id="KW-1185">Reference proteome</keyword>
<keyword evidence="8 14" id="KW-0547">Nucleotide-binding</keyword>
<feature type="binding site" evidence="14">
    <location>
        <position position="79"/>
    </location>
    <ligand>
        <name>substrate</name>
    </ligand>
</feature>
<evidence type="ECO:0000256" key="1">
    <source>
        <dbReference type="ARBA" id="ARBA00003121"/>
    </source>
</evidence>
<dbReference type="PROSITE" id="PS00324">
    <property type="entry name" value="ASPARTOKINASE"/>
    <property type="match status" value="1"/>
</dbReference>
<evidence type="ECO:0000256" key="9">
    <source>
        <dbReference type="ARBA" id="ARBA00022777"/>
    </source>
</evidence>
<evidence type="ECO:0000256" key="12">
    <source>
        <dbReference type="ARBA" id="ARBA00023154"/>
    </source>
</evidence>
<dbReference type="Gene3D" id="3.30.2130.10">
    <property type="entry name" value="VC0802-like"/>
    <property type="match status" value="1"/>
</dbReference>
<feature type="binding site" evidence="14">
    <location>
        <position position="52"/>
    </location>
    <ligand>
        <name>substrate</name>
    </ligand>
</feature>
<evidence type="ECO:0000256" key="8">
    <source>
        <dbReference type="ARBA" id="ARBA00022741"/>
    </source>
</evidence>
<reference evidence="20" key="1">
    <citation type="submission" date="2016-10" db="EMBL/GenBank/DDBJ databases">
        <authorList>
            <person name="Varghese N."/>
            <person name="Submissions S."/>
        </authorList>
    </citation>
    <scope>NUCLEOTIDE SEQUENCE [LARGE SCALE GENOMIC DNA]</scope>
    <source>
        <strain evidence="20">S7</strain>
    </source>
</reference>
<dbReference type="UniPathway" id="UPA00051">
    <property type="reaction ID" value="UER00462"/>
</dbReference>
<evidence type="ECO:0000256" key="13">
    <source>
        <dbReference type="ARBA" id="ARBA00047872"/>
    </source>
</evidence>
<dbReference type="GO" id="GO:0005524">
    <property type="term" value="F:ATP binding"/>
    <property type="evidence" value="ECO:0007669"/>
    <property type="project" value="UniProtKB-KW"/>
</dbReference>
<evidence type="ECO:0000259" key="17">
    <source>
        <dbReference type="Pfam" id="PF00696"/>
    </source>
</evidence>
<dbReference type="UniPathway" id="UPA00034">
    <property type="reaction ID" value="UER00015"/>
</dbReference>
<evidence type="ECO:0000256" key="7">
    <source>
        <dbReference type="ARBA" id="ARBA00022679"/>
    </source>
</evidence>
<feature type="binding site" evidence="14">
    <location>
        <begin position="177"/>
        <end position="178"/>
    </location>
    <ligand>
        <name>ATP</name>
        <dbReference type="ChEBI" id="CHEBI:30616"/>
    </ligand>
</feature>
<keyword evidence="12" id="KW-0457">Lysine biosynthesis</keyword>
<evidence type="ECO:0000256" key="4">
    <source>
        <dbReference type="ARBA" id="ARBA00005139"/>
    </source>
</evidence>
<organism evidence="19 20">
    <name type="scientific">Salibacterium halotolerans</name>
    <dbReference type="NCBI Taxonomy" id="1884432"/>
    <lineage>
        <taxon>Bacteria</taxon>
        <taxon>Bacillati</taxon>
        <taxon>Bacillota</taxon>
        <taxon>Bacilli</taxon>
        <taxon>Bacillales</taxon>
        <taxon>Bacillaceae</taxon>
    </lineage>
</organism>
<comment type="pathway">
    <text evidence="4 16">Amino-acid biosynthesis; L-threonine biosynthesis; L-threonine from L-aspartate: step 1/5.</text>
</comment>
<dbReference type="EC" id="2.7.2.4" evidence="15"/>
<dbReference type="GO" id="GO:0009089">
    <property type="term" value="P:lysine biosynthetic process via diaminopimelate"/>
    <property type="evidence" value="ECO:0007669"/>
    <property type="project" value="UniProtKB-UniPathway"/>
</dbReference>
<evidence type="ECO:0000256" key="3">
    <source>
        <dbReference type="ARBA" id="ARBA00004986"/>
    </source>
</evidence>
<evidence type="ECO:0000256" key="5">
    <source>
        <dbReference type="ARBA" id="ARBA00010122"/>
    </source>
</evidence>
<feature type="binding site" evidence="14">
    <location>
        <begin position="7"/>
        <end position="10"/>
    </location>
    <ligand>
        <name>ATP</name>
        <dbReference type="ChEBI" id="CHEBI:30616"/>
    </ligand>
</feature>
<dbReference type="SUPFAM" id="SSF53633">
    <property type="entry name" value="Carbamate kinase-like"/>
    <property type="match status" value="1"/>
</dbReference>
<evidence type="ECO:0000256" key="15">
    <source>
        <dbReference type="RuleBase" id="RU003448"/>
    </source>
</evidence>
<dbReference type="GO" id="GO:0004072">
    <property type="term" value="F:aspartate kinase activity"/>
    <property type="evidence" value="ECO:0007669"/>
    <property type="project" value="UniProtKB-EC"/>
</dbReference>
<gene>
    <name evidence="19" type="ORF">SAMN05518683_102321</name>
</gene>
<dbReference type="InterPro" id="IPR036393">
    <property type="entry name" value="AceGlu_kinase-like_sf"/>
</dbReference>
<sequence>MEVLVQKFGGTSVQDEQTRSAAAAHVKRASESGSKVVVVVSAIGRKGSPYATDTLAGLIQNEHSPAPAREQDLLLSCGEVISAVVFSEQLRAAGVESMAFTGGQAGIRTNNAFGDAVIEDVQTSFLEEAFEHVDVVVVAGFQGMSGSGITTLGRGGSDTTAAALGAALQAEVVDIFTDVDGVMTADPGMVKEASLIPAVTYEEVSNLAVHGARVVHPRAVETAEQGGIPMRIRSTASEHPGTWISSQRAASGSGKRQVTGIAHKSGLTQVTVRSEDGISLQQTVFREMADARISVDFISIQPAAVMYTIPSERTQQVVQLLQQKGYEPECLKDCTKISAVGAAMTGTPGVAATMVDALAAHDIDIYQASDSHTTIWVLVSSKHEKQAVTVLHDAFCLNHPTTGL</sequence>
<comment type="catalytic activity">
    <reaction evidence="13 15">
        <text>L-aspartate + ATP = 4-phospho-L-aspartate + ADP</text>
        <dbReference type="Rhea" id="RHEA:23776"/>
        <dbReference type="ChEBI" id="CHEBI:29991"/>
        <dbReference type="ChEBI" id="CHEBI:30616"/>
        <dbReference type="ChEBI" id="CHEBI:57535"/>
        <dbReference type="ChEBI" id="CHEBI:456216"/>
        <dbReference type="EC" id="2.7.2.4"/>
    </reaction>
</comment>
<dbReference type="Pfam" id="PF13840">
    <property type="entry name" value="ACT_7"/>
    <property type="match status" value="1"/>
</dbReference>
<dbReference type="OrthoDB" id="9799110at2"/>
<accession>A0A1I5MS37</accession>
<dbReference type="Gene3D" id="3.40.1160.10">
    <property type="entry name" value="Acetylglutamate kinase-like"/>
    <property type="match status" value="1"/>
</dbReference>
<dbReference type="PANTHER" id="PTHR21499:SF3">
    <property type="entry name" value="ASPARTOKINASE"/>
    <property type="match status" value="1"/>
</dbReference>
<evidence type="ECO:0000256" key="10">
    <source>
        <dbReference type="ARBA" id="ARBA00022840"/>
    </source>
</evidence>
<dbReference type="EMBL" id="FOXD01000002">
    <property type="protein sequence ID" value="SFP12384.1"/>
    <property type="molecule type" value="Genomic_DNA"/>
</dbReference>
<keyword evidence="6 16" id="KW-0028">Amino-acid biosynthesis</keyword>
<dbReference type="InterPro" id="IPR045865">
    <property type="entry name" value="ACT-like_dom_sf"/>
</dbReference>
<dbReference type="SUPFAM" id="SSF55021">
    <property type="entry name" value="ACT-like"/>
    <property type="match status" value="2"/>
</dbReference>
<evidence type="ECO:0000256" key="2">
    <source>
        <dbReference type="ARBA" id="ARBA00004766"/>
    </source>
</evidence>
<evidence type="ECO:0000256" key="6">
    <source>
        <dbReference type="ARBA" id="ARBA00022605"/>
    </source>
</evidence>